<accession>A0A5C6FKM4</accession>
<dbReference type="RefSeq" id="WP_146454544.1">
    <property type="nucleotide sequence ID" value="NZ_SJPW01000001.1"/>
</dbReference>
<evidence type="ECO:0000313" key="2">
    <source>
        <dbReference type="EMBL" id="TWU60609.1"/>
    </source>
</evidence>
<comment type="caution">
    <text evidence="2">The sequence shown here is derived from an EMBL/GenBank/DDBJ whole genome shotgun (WGS) entry which is preliminary data.</text>
</comment>
<reference evidence="2 3" key="1">
    <citation type="submission" date="2019-02" db="EMBL/GenBank/DDBJ databases">
        <title>Deep-cultivation of Planctomycetes and their phenomic and genomic characterization uncovers novel biology.</title>
        <authorList>
            <person name="Wiegand S."/>
            <person name="Jogler M."/>
            <person name="Boedeker C."/>
            <person name="Pinto D."/>
            <person name="Vollmers J."/>
            <person name="Rivas-Marin E."/>
            <person name="Kohn T."/>
            <person name="Peeters S.H."/>
            <person name="Heuer A."/>
            <person name="Rast P."/>
            <person name="Oberbeckmann S."/>
            <person name="Bunk B."/>
            <person name="Jeske O."/>
            <person name="Meyerdierks A."/>
            <person name="Storesund J.E."/>
            <person name="Kallscheuer N."/>
            <person name="Luecker S."/>
            <person name="Lage O.M."/>
            <person name="Pohl T."/>
            <person name="Merkel B.J."/>
            <person name="Hornburger P."/>
            <person name="Mueller R.-W."/>
            <person name="Bruemmer F."/>
            <person name="Labrenz M."/>
            <person name="Spormann A.M."/>
            <person name="Op Den Camp H."/>
            <person name="Overmann J."/>
            <person name="Amann R."/>
            <person name="Jetten M.S.M."/>
            <person name="Mascher T."/>
            <person name="Medema M.H."/>
            <person name="Devos D.P."/>
            <person name="Kaster A.-K."/>
            <person name="Ovreas L."/>
            <person name="Rohde M."/>
            <person name="Galperin M.Y."/>
            <person name="Jogler C."/>
        </authorList>
    </citation>
    <scope>NUCLEOTIDE SEQUENCE [LARGE SCALE GENOMIC DNA]</scope>
    <source>
        <strain evidence="2 3">Poly51</strain>
    </source>
</reference>
<protein>
    <submittedName>
        <fullName evidence="2">Uncharacterized protein</fullName>
    </submittedName>
</protein>
<dbReference type="OrthoDB" id="280861at2"/>
<organism evidence="2 3">
    <name type="scientific">Rubripirellula tenax</name>
    <dbReference type="NCBI Taxonomy" id="2528015"/>
    <lineage>
        <taxon>Bacteria</taxon>
        <taxon>Pseudomonadati</taxon>
        <taxon>Planctomycetota</taxon>
        <taxon>Planctomycetia</taxon>
        <taxon>Pirellulales</taxon>
        <taxon>Pirellulaceae</taxon>
        <taxon>Rubripirellula</taxon>
    </lineage>
</organism>
<feature type="chain" id="PRO_5023113895" evidence="1">
    <location>
        <begin position="24"/>
        <end position="170"/>
    </location>
</feature>
<sequence length="170" mass="18077" precursor="true">MAFGMRFLLACVVVAVSTSMAMAQVIQLPSFHTFSYSGSVLVPDSATASLGSVSRSASSYRGRGFGSSIGRGASHAGGSVTATIIDHREIDRQLLGESVTSTPSIDRTEEGKSLVRHARAMLKSGNRSAASVSYQMAIQVLDGRLKELATIEFRRVLPPTDARSVGDRLR</sequence>
<dbReference type="EMBL" id="SJPW01000001">
    <property type="protein sequence ID" value="TWU60609.1"/>
    <property type="molecule type" value="Genomic_DNA"/>
</dbReference>
<proteinExistence type="predicted"/>
<feature type="signal peptide" evidence="1">
    <location>
        <begin position="1"/>
        <end position="23"/>
    </location>
</feature>
<evidence type="ECO:0000256" key="1">
    <source>
        <dbReference type="SAM" id="SignalP"/>
    </source>
</evidence>
<evidence type="ECO:0000313" key="3">
    <source>
        <dbReference type="Proteomes" id="UP000318288"/>
    </source>
</evidence>
<dbReference type="Proteomes" id="UP000318288">
    <property type="component" value="Unassembled WGS sequence"/>
</dbReference>
<dbReference type="AlphaFoldDB" id="A0A5C6FKM4"/>
<keyword evidence="1" id="KW-0732">Signal</keyword>
<gene>
    <name evidence="2" type="ORF">Poly51_08870</name>
</gene>
<keyword evidence="3" id="KW-1185">Reference proteome</keyword>
<name>A0A5C6FKM4_9BACT</name>